<dbReference type="RefSeq" id="WP_160920273.1">
    <property type="nucleotide sequence ID" value="NZ_WMEY01000005.1"/>
</dbReference>
<gene>
    <name evidence="1" type="ORF">GLW07_16030</name>
</gene>
<accession>A0A845F294</accession>
<dbReference type="AlphaFoldDB" id="A0A845F294"/>
<dbReference type="EMBL" id="WMEY01000005">
    <property type="protein sequence ID" value="MYL64868.1"/>
    <property type="molecule type" value="Genomic_DNA"/>
</dbReference>
<reference evidence="1 2" key="1">
    <citation type="submission" date="2019-11" db="EMBL/GenBank/DDBJ databases">
        <title>Genome sequences of 17 halophilic strains isolated from different environments.</title>
        <authorList>
            <person name="Furrow R.E."/>
        </authorList>
    </citation>
    <scope>NUCLEOTIDE SEQUENCE [LARGE SCALE GENOMIC DNA]</scope>
    <source>
        <strain evidence="1 2">22506_14_FS</strain>
    </source>
</reference>
<comment type="caution">
    <text evidence="1">The sequence shown here is derived from an EMBL/GenBank/DDBJ whole genome shotgun (WGS) entry which is preliminary data.</text>
</comment>
<name>A0A845F294_9BACL</name>
<dbReference type="Proteomes" id="UP000447833">
    <property type="component" value="Unassembled WGS sequence"/>
</dbReference>
<organism evidence="1 2">
    <name type="scientific">Guptibacillus hwajinpoensis</name>
    <dbReference type="NCBI Taxonomy" id="208199"/>
    <lineage>
        <taxon>Bacteria</taxon>
        <taxon>Bacillati</taxon>
        <taxon>Bacillota</taxon>
        <taxon>Bacilli</taxon>
        <taxon>Bacillales</taxon>
        <taxon>Guptibacillaceae</taxon>
        <taxon>Guptibacillus</taxon>
    </lineage>
</organism>
<proteinExistence type="predicted"/>
<evidence type="ECO:0000313" key="2">
    <source>
        <dbReference type="Proteomes" id="UP000447833"/>
    </source>
</evidence>
<evidence type="ECO:0000313" key="1">
    <source>
        <dbReference type="EMBL" id="MYL64868.1"/>
    </source>
</evidence>
<protein>
    <submittedName>
        <fullName evidence="1">Uncharacterized protein</fullName>
    </submittedName>
</protein>
<sequence>MKYLIDHSKRIIHRTPFAGDQCEFHTTPITKREGTHDQLYLQKLIDKELYEVCSYCKGSIR</sequence>